<accession>A0A4Q0I309</accession>
<name>A0A4Q0I309_9FIRM</name>
<keyword evidence="1" id="KW-1133">Transmembrane helix</keyword>
<dbReference type="Proteomes" id="UP000289166">
    <property type="component" value="Unassembled WGS sequence"/>
</dbReference>
<sequence length="90" mass="10758">MIDTDWSIIRPLCCGDCDKVWYSQYWNSYFWYTLPFAIMTFPIYINIGSIGNSLVMSVLNIYLIFVPLLIFLIYTKLRQLYGRVLRKVKK</sequence>
<reference evidence="3" key="1">
    <citation type="submission" date="2018-11" db="EMBL/GenBank/DDBJ databases">
        <title>Genome sequencing of a novel mesophilic and cellulolytic organism within the genus Hungateiclostridium.</title>
        <authorList>
            <person name="Rettenmaier R."/>
            <person name="Liebl W."/>
            <person name="Zverlov V."/>
        </authorList>
    </citation>
    <scope>NUCLEOTIDE SEQUENCE [LARGE SCALE GENOMIC DNA]</scope>
    <source>
        <strain evidence="3">N2K1</strain>
    </source>
</reference>
<feature type="transmembrane region" description="Helical" evidence="1">
    <location>
        <begin position="53"/>
        <end position="74"/>
    </location>
</feature>
<dbReference type="AlphaFoldDB" id="A0A4Q0I309"/>
<evidence type="ECO:0000256" key="1">
    <source>
        <dbReference type="SAM" id="Phobius"/>
    </source>
</evidence>
<dbReference type="EMBL" id="RLII01000015">
    <property type="protein sequence ID" value="RXE58613.1"/>
    <property type="molecule type" value="Genomic_DNA"/>
</dbReference>
<keyword evidence="1" id="KW-0472">Membrane</keyword>
<keyword evidence="3" id="KW-1185">Reference proteome</keyword>
<organism evidence="2 3">
    <name type="scientific">Acetivibrio mesophilus</name>
    <dbReference type="NCBI Taxonomy" id="2487273"/>
    <lineage>
        <taxon>Bacteria</taxon>
        <taxon>Bacillati</taxon>
        <taxon>Bacillota</taxon>
        <taxon>Clostridia</taxon>
        <taxon>Eubacteriales</taxon>
        <taxon>Oscillospiraceae</taxon>
        <taxon>Acetivibrio</taxon>
    </lineage>
</organism>
<proteinExistence type="predicted"/>
<protein>
    <submittedName>
        <fullName evidence="2">Uncharacterized protein</fullName>
    </submittedName>
</protein>
<feature type="transmembrane region" description="Helical" evidence="1">
    <location>
        <begin position="29"/>
        <end position="47"/>
    </location>
</feature>
<comment type="caution">
    <text evidence="2">The sequence shown here is derived from an EMBL/GenBank/DDBJ whole genome shotgun (WGS) entry which is preliminary data.</text>
</comment>
<gene>
    <name evidence="2" type="ORF">EFD62_11340</name>
</gene>
<evidence type="ECO:0000313" key="2">
    <source>
        <dbReference type="EMBL" id="RXE58613.1"/>
    </source>
</evidence>
<keyword evidence="1" id="KW-0812">Transmembrane</keyword>
<evidence type="ECO:0000313" key="3">
    <source>
        <dbReference type="Proteomes" id="UP000289166"/>
    </source>
</evidence>